<feature type="domain" description="TRAP C4-dicarboxylate transport system permease DctM subunit" evidence="8">
    <location>
        <begin position="4"/>
        <end position="439"/>
    </location>
</feature>
<keyword evidence="6 7" id="KW-0472">Membrane</keyword>
<dbReference type="InterPro" id="IPR004681">
    <property type="entry name" value="TRAP_DctM"/>
</dbReference>
<feature type="transmembrane region" description="Helical" evidence="7">
    <location>
        <begin position="96"/>
        <end position="124"/>
    </location>
</feature>
<dbReference type="Pfam" id="PF06808">
    <property type="entry name" value="DctM"/>
    <property type="match status" value="1"/>
</dbReference>
<name>A0A2T8HT00_9RHOB</name>
<feature type="transmembrane region" description="Helical" evidence="7">
    <location>
        <begin position="136"/>
        <end position="161"/>
    </location>
</feature>
<evidence type="ECO:0000313" key="10">
    <source>
        <dbReference type="Proteomes" id="UP000245911"/>
    </source>
</evidence>
<keyword evidence="2" id="KW-1003">Cell membrane</keyword>
<keyword evidence="3 7" id="KW-0997">Cell inner membrane</keyword>
<dbReference type="InterPro" id="IPR010656">
    <property type="entry name" value="DctM"/>
</dbReference>
<keyword evidence="7" id="KW-0813">Transport</keyword>
<evidence type="ECO:0000256" key="5">
    <source>
        <dbReference type="ARBA" id="ARBA00022989"/>
    </source>
</evidence>
<dbReference type="PANTHER" id="PTHR33362">
    <property type="entry name" value="SIALIC ACID TRAP TRANSPORTER PERMEASE PROTEIN SIAT-RELATED"/>
    <property type="match status" value="1"/>
</dbReference>
<feature type="transmembrane region" description="Helical" evidence="7">
    <location>
        <begin position="234"/>
        <end position="256"/>
    </location>
</feature>
<sequence length="448" mass="47540">MFPAVIAVLLLGYPVAFTLSGVAIGFAVFGWGFDIIDLALMNSVPSRIYGIMTNLVFVAIPLFVFMGVVLERSRIAEDLLLVLGALFGRMRGGLGLSVIFVGALMAASTGVVGASVVTMGLLSLPAMMRAGYDKKLAAGVICTSGTLGQIIPPSTVLILLADILQGANSQAQMAKGNFAPEPISVVELFAGAFIPGLMLVGLYALYMIYVAIFRGEKCPALEPEEDAAHLGRRVLKALLAPLALIGAVLGSILMGLATATEAAAIGAIGAVLLAALQGKLNLKLMREAMHSTLMMSSMIFLILIGASLFSLVFRMYDGDQLVEAFLHGMPGGVFSAMLFVMLVIFVLGFVLDFIEIMFLVLPIVAPIMLMFDISPIWFGIMIAVNLQTSFLTPPFGFSLFYLRSVAPPEIKTTDIYRGVIPFVGLQMLGLALLAGFPALATWLPAVLF</sequence>
<evidence type="ECO:0000256" key="3">
    <source>
        <dbReference type="ARBA" id="ARBA00022519"/>
    </source>
</evidence>
<evidence type="ECO:0000256" key="1">
    <source>
        <dbReference type="ARBA" id="ARBA00004429"/>
    </source>
</evidence>
<dbReference type="EMBL" id="QDKM01000005">
    <property type="protein sequence ID" value="PVH28541.1"/>
    <property type="molecule type" value="Genomic_DNA"/>
</dbReference>
<keyword evidence="10" id="KW-1185">Reference proteome</keyword>
<reference evidence="9 10" key="1">
    <citation type="submission" date="2018-04" db="EMBL/GenBank/DDBJ databases">
        <title>Pararhodobacter oceanense sp. nov., isolated from marine intertidal sediment.</title>
        <authorList>
            <person name="Wang X.-L."/>
            <person name="Du Z.-J."/>
        </authorList>
    </citation>
    <scope>NUCLEOTIDE SEQUENCE [LARGE SCALE GENOMIC DNA]</scope>
    <source>
        <strain evidence="9 10">AM505</strain>
    </source>
</reference>
<comment type="subcellular location">
    <subcellularLocation>
        <location evidence="1 7">Cell inner membrane</location>
        <topology evidence="1 7">Multi-pass membrane protein</topology>
    </subcellularLocation>
</comment>
<evidence type="ECO:0000259" key="8">
    <source>
        <dbReference type="Pfam" id="PF06808"/>
    </source>
</evidence>
<feature type="transmembrane region" description="Helical" evidence="7">
    <location>
        <begin position="390"/>
        <end position="406"/>
    </location>
</feature>
<dbReference type="Proteomes" id="UP000245911">
    <property type="component" value="Unassembled WGS sequence"/>
</dbReference>
<dbReference type="RefSeq" id="WP_116558989.1">
    <property type="nucleotide sequence ID" value="NZ_QDKM01000005.1"/>
</dbReference>
<gene>
    <name evidence="9" type="ORF">DDE20_12810</name>
</gene>
<keyword evidence="4 7" id="KW-0812">Transmembrane</keyword>
<evidence type="ECO:0000256" key="7">
    <source>
        <dbReference type="RuleBase" id="RU369079"/>
    </source>
</evidence>
<feature type="transmembrane region" description="Helical" evidence="7">
    <location>
        <begin position="333"/>
        <end position="351"/>
    </location>
</feature>
<feature type="transmembrane region" description="Helical" evidence="7">
    <location>
        <begin position="48"/>
        <end position="70"/>
    </location>
</feature>
<dbReference type="AlphaFoldDB" id="A0A2T8HT00"/>
<dbReference type="NCBIfam" id="TIGR00786">
    <property type="entry name" value="dctM"/>
    <property type="match status" value="1"/>
</dbReference>
<evidence type="ECO:0000256" key="6">
    <source>
        <dbReference type="ARBA" id="ARBA00023136"/>
    </source>
</evidence>
<evidence type="ECO:0000313" key="9">
    <source>
        <dbReference type="EMBL" id="PVH28541.1"/>
    </source>
</evidence>
<keyword evidence="5 7" id="KW-1133">Transmembrane helix</keyword>
<feature type="transmembrane region" description="Helical" evidence="7">
    <location>
        <begin position="6"/>
        <end position="36"/>
    </location>
</feature>
<feature type="transmembrane region" description="Helical" evidence="7">
    <location>
        <begin position="292"/>
        <end position="313"/>
    </location>
</feature>
<evidence type="ECO:0000256" key="2">
    <source>
        <dbReference type="ARBA" id="ARBA00022475"/>
    </source>
</evidence>
<comment type="subunit">
    <text evidence="7">The complex comprises the extracytoplasmic solute receptor protein and the two transmembrane proteins.</text>
</comment>
<accession>A0A2T8HT00</accession>
<evidence type="ECO:0000256" key="4">
    <source>
        <dbReference type="ARBA" id="ARBA00022692"/>
    </source>
</evidence>
<feature type="transmembrane region" description="Helical" evidence="7">
    <location>
        <begin position="262"/>
        <end position="280"/>
    </location>
</feature>
<dbReference type="PANTHER" id="PTHR33362:SF7">
    <property type="entry name" value="SLL1103 PROTEIN"/>
    <property type="match status" value="1"/>
</dbReference>
<feature type="transmembrane region" description="Helical" evidence="7">
    <location>
        <begin position="358"/>
        <end position="384"/>
    </location>
</feature>
<organism evidence="9 10">
    <name type="scientific">Pararhodobacter oceanensis</name>
    <dbReference type="NCBI Taxonomy" id="2172121"/>
    <lineage>
        <taxon>Bacteria</taxon>
        <taxon>Pseudomonadati</taxon>
        <taxon>Pseudomonadota</taxon>
        <taxon>Alphaproteobacteria</taxon>
        <taxon>Rhodobacterales</taxon>
        <taxon>Paracoccaceae</taxon>
        <taxon>Pararhodobacter</taxon>
    </lineage>
</organism>
<comment type="similarity">
    <text evidence="7">Belongs to the TRAP transporter large permease family.</text>
</comment>
<dbReference type="GO" id="GO:0005886">
    <property type="term" value="C:plasma membrane"/>
    <property type="evidence" value="ECO:0007669"/>
    <property type="project" value="UniProtKB-SubCell"/>
</dbReference>
<dbReference type="OrthoDB" id="7339120at2"/>
<feature type="transmembrane region" description="Helical" evidence="7">
    <location>
        <begin position="418"/>
        <end position="443"/>
    </location>
</feature>
<feature type="transmembrane region" description="Helical" evidence="7">
    <location>
        <begin position="188"/>
        <end position="213"/>
    </location>
</feature>
<proteinExistence type="inferred from homology"/>
<dbReference type="GO" id="GO:0022857">
    <property type="term" value="F:transmembrane transporter activity"/>
    <property type="evidence" value="ECO:0007669"/>
    <property type="project" value="UniProtKB-UniRule"/>
</dbReference>
<protein>
    <recommendedName>
        <fullName evidence="7">TRAP transporter large permease protein</fullName>
    </recommendedName>
</protein>
<comment type="caution">
    <text evidence="9">The sequence shown here is derived from an EMBL/GenBank/DDBJ whole genome shotgun (WGS) entry which is preliminary data.</text>
</comment>
<comment type="function">
    <text evidence="7">Part of the tripartite ATP-independent periplasmic (TRAP) transport system.</text>
</comment>